<sequence>ICQLRLWIELLKHTYYRSGTNELETLPNIDINIKCGNSLISRFDLHGNYSTLPLVTQQKLNKATREYKAQVILYKCMNDKAIKKITRENIARIKKEFAQINNPSDKDYQNWKIAKDKSNNHFMSMSFDTDKDIWNQKLERLQNEENILREKYEKKIKAFYSNAFEWSFEFPEVLDDNGNFVGFDVVIGNPPYIQLQSMGYADAYKNMNYQVFERIGDIYCLFYELAHKLLKQNGYLSYITSNTWMRAGHGEKTRQFLVEQTNPMLLIDFSDIKVFDEATVRVNILTYQKDKYRQQTQACIVEKRGYKRFGIANLR</sequence>
<dbReference type="GO" id="GO:0006304">
    <property type="term" value="P:DNA modification"/>
    <property type="evidence" value="ECO:0007669"/>
    <property type="project" value="InterPro"/>
</dbReference>
<organism evidence="8">
    <name type="scientific">termite gut metagenome</name>
    <dbReference type="NCBI Taxonomy" id="433724"/>
    <lineage>
        <taxon>unclassified sequences</taxon>
        <taxon>metagenomes</taxon>
        <taxon>organismal metagenomes</taxon>
    </lineage>
</organism>
<evidence type="ECO:0000256" key="1">
    <source>
        <dbReference type="ARBA" id="ARBA00011900"/>
    </source>
</evidence>
<proteinExistence type="predicted"/>
<keyword evidence="6" id="KW-0175">Coiled coil</keyword>
<dbReference type="PRINTS" id="PR00507">
    <property type="entry name" value="N12N6MTFRASE"/>
</dbReference>
<dbReference type="EMBL" id="SNRY01007343">
    <property type="protein sequence ID" value="KAA6310597.1"/>
    <property type="molecule type" value="Genomic_DNA"/>
</dbReference>
<dbReference type="PROSITE" id="PS00092">
    <property type="entry name" value="N6_MTASE"/>
    <property type="match status" value="1"/>
</dbReference>
<evidence type="ECO:0000256" key="4">
    <source>
        <dbReference type="ARBA" id="ARBA00022691"/>
    </source>
</evidence>
<dbReference type="InterPro" id="IPR029063">
    <property type="entry name" value="SAM-dependent_MTases_sf"/>
</dbReference>
<keyword evidence="3" id="KW-0808">Transferase</keyword>
<name>A0A5J4PM57_9ZZZZ</name>
<comment type="catalytic activity">
    <reaction evidence="5">
        <text>a 2'-deoxyadenosine in DNA + S-adenosyl-L-methionine = an N(6)-methyl-2'-deoxyadenosine in DNA + S-adenosyl-L-homocysteine + H(+)</text>
        <dbReference type="Rhea" id="RHEA:15197"/>
        <dbReference type="Rhea" id="RHEA-COMP:12418"/>
        <dbReference type="Rhea" id="RHEA-COMP:12419"/>
        <dbReference type="ChEBI" id="CHEBI:15378"/>
        <dbReference type="ChEBI" id="CHEBI:57856"/>
        <dbReference type="ChEBI" id="CHEBI:59789"/>
        <dbReference type="ChEBI" id="CHEBI:90615"/>
        <dbReference type="ChEBI" id="CHEBI:90616"/>
        <dbReference type="EC" id="2.1.1.72"/>
    </reaction>
</comment>
<feature type="non-terminal residue" evidence="8">
    <location>
        <position position="1"/>
    </location>
</feature>
<dbReference type="InterPro" id="IPR011639">
    <property type="entry name" value="MethylTrfase_TaqI-like_dom"/>
</dbReference>
<dbReference type="PANTHER" id="PTHR33841:SF1">
    <property type="entry name" value="DNA METHYLTRANSFERASE A"/>
    <property type="match status" value="1"/>
</dbReference>
<accession>A0A5J4PM57</accession>
<dbReference type="InterPro" id="IPR002052">
    <property type="entry name" value="DNA_methylase_N6_adenine_CS"/>
</dbReference>
<dbReference type="AlphaFoldDB" id="A0A5J4PM57"/>
<dbReference type="InterPro" id="IPR050953">
    <property type="entry name" value="N4_N6_ade-DNA_methylase"/>
</dbReference>
<reference evidence="8" key="1">
    <citation type="submission" date="2019-03" db="EMBL/GenBank/DDBJ databases">
        <title>Single cell metagenomics reveals metabolic interactions within the superorganism composed of flagellate Streblomastix strix and complex community of Bacteroidetes bacteria on its surface.</title>
        <authorList>
            <person name="Treitli S.C."/>
            <person name="Kolisko M."/>
            <person name="Husnik F."/>
            <person name="Keeling P."/>
            <person name="Hampl V."/>
        </authorList>
    </citation>
    <scope>NUCLEOTIDE SEQUENCE</scope>
    <source>
        <strain evidence="8">STM</strain>
    </source>
</reference>
<keyword evidence="2" id="KW-0489">Methyltransferase</keyword>
<evidence type="ECO:0000256" key="2">
    <source>
        <dbReference type="ARBA" id="ARBA00022603"/>
    </source>
</evidence>
<feature type="domain" description="Type II methyltransferase M.TaqI-like" evidence="7">
    <location>
        <begin position="3"/>
        <end position="275"/>
    </location>
</feature>
<dbReference type="GO" id="GO:0009007">
    <property type="term" value="F:site-specific DNA-methyltransferase (adenine-specific) activity"/>
    <property type="evidence" value="ECO:0007669"/>
    <property type="project" value="UniProtKB-EC"/>
</dbReference>
<protein>
    <recommendedName>
        <fullName evidence="1">site-specific DNA-methyltransferase (adenine-specific)</fullName>
        <ecNumber evidence="1">2.1.1.72</ecNumber>
    </recommendedName>
</protein>
<evidence type="ECO:0000313" key="8">
    <source>
        <dbReference type="EMBL" id="KAA6310597.1"/>
    </source>
</evidence>
<comment type="caution">
    <text evidence="8">The sequence shown here is derived from an EMBL/GenBank/DDBJ whole genome shotgun (WGS) entry which is preliminary data.</text>
</comment>
<evidence type="ECO:0000256" key="5">
    <source>
        <dbReference type="ARBA" id="ARBA00047942"/>
    </source>
</evidence>
<keyword evidence="4" id="KW-0949">S-adenosyl-L-methionine</keyword>
<dbReference type="Gene3D" id="3.40.50.150">
    <property type="entry name" value="Vaccinia Virus protein VP39"/>
    <property type="match status" value="1"/>
</dbReference>
<feature type="coiled-coil region" evidence="6">
    <location>
        <begin position="131"/>
        <end position="158"/>
    </location>
</feature>
<dbReference type="GO" id="GO:0003676">
    <property type="term" value="F:nucleic acid binding"/>
    <property type="evidence" value="ECO:0007669"/>
    <property type="project" value="InterPro"/>
</dbReference>
<evidence type="ECO:0000256" key="3">
    <source>
        <dbReference type="ARBA" id="ARBA00022679"/>
    </source>
</evidence>
<dbReference type="Pfam" id="PF07669">
    <property type="entry name" value="Eco57I"/>
    <property type="match status" value="1"/>
</dbReference>
<dbReference type="EC" id="2.1.1.72" evidence="1"/>
<gene>
    <name evidence="8" type="ORF">EZS27_038125</name>
</gene>
<dbReference type="GO" id="GO:0032259">
    <property type="term" value="P:methylation"/>
    <property type="evidence" value="ECO:0007669"/>
    <property type="project" value="UniProtKB-KW"/>
</dbReference>
<dbReference type="SUPFAM" id="SSF53335">
    <property type="entry name" value="S-adenosyl-L-methionine-dependent methyltransferases"/>
    <property type="match status" value="1"/>
</dbReference>
<evidence type="ECO:0000256" key="6">
    <source>
        <dbReference type="SAM" id="Coils"/>
    </source>
</evidence>
<dbReference type="PANTHER" id="PTHR33841">
    <property type="entry name" value="DNA METHYLTRANSFERASE YEEA-RELATED"/>
    <property type="match status" value="1"/>
</dbReference>
<evidence type="ECO:0000259" key="7">
    <source>
        <dbReference type="Pfam" id="PF07669"/>
    </source>
</evidence>